<reference evidence="2" key="1">
    <citation type="journal article" date="2019" name="Microbiol. Resour. Announc.">
        <title>Complete Genome Sequence of Halomonas olivaria, a Moderately Halophilic Bacterium Isolated from Olive Processing Effluents, Obtained by Nanopore Sequencing.</title>
        <authorList>
            <person name="Nagata S."/>
            <person name="Ii K.M."/>
            <person name="Tsukimi T."/>
            <person name="Miura M.C."/>
            <person name="Galipon J."/>
            <person name="Arakawa K."/>
        </authorList>
    </citation>
    <scope>NUCLEOTIDE SEQUENCE [LARGE SCALE GENOMIC DNA]</scope>
    <source>
        <strain evidence="2">TYRC17</strain>
    </source>
</reference>
<sequence>MLFTWGNDLAIKEQINATIGNQVVKKGLAKRALFTMAVLGGAFAPLFAQAELTFGIVAPSSGGAAPLGLGMQKVSKPTLLRSMRRAGLMAKICR</sequence>
<dbReference type="EMBL" id="AP019416">
    <property type="protein sequence ID" value="BBI52414.1"/>
    <property type="molecule type" value="Genomic_DNA"/>
</dbReference>
<organism evidence="1 2">
    <name type="scientific">Vreelandella olivaria</name>
    <dbReference type="NCBI Taxonomy" id="390919"/>
    <lineage>
        <taxon>Bacteria</taxon>
        <taxon>Pseudomonadati</taxon>
        <taxon>Pseudomonadota</taxon>
        <taxon>Gammaproteobacteria</taxon>
        <taxon>Oceanospirillales</taxon>
        <taxon>Halomonadaceae</taxon>
        <taxon>Vreelandella</taxon>
    </lineage>
</organism>
<keyword evidence="2" id="KW-1185">Reference proteome</keyword>
<evidence type="ECO:0000313" key="2">
    <source>
        <dbReference type="Proteomes" id="UP000289555"/>
    </source>
</evidence>
<protein>
    <submittedName>
        <fullName evidence="1">Uncharacterized protein</fullName>
    </submittedName>
</protein>
<dbReference type="Proteomes" id="UP000289555">
    <property type="component" value="Chromosome"/>
</dbReference>
<evidence type="ECO:0000313" key="1">
    <source>
        <dbReference type="EMBL" id="BBI52414.1"/>
    </source>
</evidence>
<gene>
    <name evidence="1" type="ORF">HORIV_48350</name>
</gene>
<accession>A0ABN5WZI1</accession>
<proteinExistence type="predicted"/>
<name>A0ABN5WZI1_9GAMM</name>